<proteinExistence type="predicted"/>
<feature type="non-terminal residue" evidence="2">
    <location>
        <position position="123"/>
    </location>
</feature>
<evidence type="ECO:0000313" key="2">
    <source>
        <dbReference type="EMBL" id="MCI25283.1"/>
    </source>
</evidence>
<keyword evidence="3" id="KW-1185">Reference proteome</keyword>
<dbReference type="Pfam" id="PF13456">
    <property type="entry name" value="RVT_3"/>
    <property type="match status" value="1"/>
</dbReference>
<dbReference type="Gene3D" id="3.30.420.10">
    <property type="entry name" value="Ribonuclease H-like superfamily/Ribonuclease H"/>
    <property type="match status" value="1"/>
</dbReference>
<dbReference type="Proteomes" id="UP000265520">
    <property type="component" value="Unassembled WGS sequence"/>
</dbReference>
<dbReference type="InterPro" id="IPR052929">
    <property type="entry name" value="RNase_H-like_EbsB-rel"/>
</dbReference>
<feature type="domain" description="RNase H type-1" evidence="1">
    <location>
        <begin position="34"/>
        <end position="118"/>
    </location>
</feature>
<dbReference type="PANTHER" id="PTHR47074:SF48">
    <property type="entry name" value="POLYNUCLEOTIDYL TRANSFERASE, RIBONUCLEASE H-LIKE SUPERFAMILY PROTEIN"/>
    <property type="match status" value="1"/>
</dbReference>
<dbReference type="InterPro" id="IPR002156">
    <property type="entry name" value="RNaseH_domain"/>
</dbReference>
<dbReference type="EMBL" id="LXQA010146323">
    <property type="protein sequence ID" value="MCI25283.1"/>
    <property type="molecule type" value="Genomic_DNA"/>
</dbReference>
<evidence type="ECO:0000259" key="1">
    <source>
        <dbReference type="Pfam" id="PF13456"/>
    </source>
</evidence>
<dbReference type="InterPro" id="IPR036397">
    <property type="entry name" value="RNaseH_sf"/>
</dbReference>
<name>A0A392QLK2_9FABA</name>
<sequence length="123" mass="13900">MRNAQNVRALANSVHQVPQQAEWHKPISGRYKCNIDASFSPTPNKVGIGMCIRHAQGMFVSATTEWFEPILDVDVSEALGMLSALRWIDELQLRDMDIEMDFKRVVDGLYSNRTYTSDLGAIL</sequence>
<dbReference type="AlphaFoldDB" id="A0A392QLK2"/>
<reference evidence="2 3" key="1">
    <citation type="journal article" date="2018" name="Front. Plant Sci.">
        <title>Red Clover (Trifolium pratense) and Zigzag Clover (T. medium) - A Picture of Genomic Similarities and Differences.</title>
        <authorList>
            <person name="Dluhosova J."/>
            <person name="Istvanek J."/>
            <person name="Nedelnik J."/>
            <person name="Repkova J."/>
        </authorList>
    </citation>
    <scope>NUCLEOTIDE SEQUENCE [LARGE SCALE GENOMIC DNA]</scope>
    <source>
        <strain evidence="3">cv. 10/8</strain>
        <tissue evidence="2">Leaf</tissue>
    </source>
</reference>
<accession>A0A392QLK2</accession>
<comment type="caution">
    <text evidence="2">The sequence shown here is derived from an EMBL/GenBank/DDBJ whole genome shotgun (WGS) entry which is preliminary data.</text>
</comment>
<protein>
    <submittedName>
        <fullName evidence="2">Cytochrome P450</fullName>
    </submittedName>
</protein>
<dbReference type="GO" id="GO:0004523">
    <property type="term" value="F:RNA-DNA hybrid ribonuclease activity"/>
    <property type="evidence" value="ECO:0007669"/>
    <property type="project" value="InterPro"/>
</dbReference>
<organism evidence="2 3">
    <name type="scientific">Trifolium medium</name>
    <dbReference type="NCBI Taxonomy" id="97028"/>
    <lineage>
        <taxon>Eukaryota</taxon>
        <taxon>Viridiplantae</taxon>
        <taxon>Streptophyta</taxon>
        <taxon>Embryophyta</taxon>
        <taxon>Tracheophyta</taxon>
        <taxon>Spermatophyta</taxon>
        <taxon>Magnoliopsida</taxon>
        <taxon>eudicotyledons</taxon>
        <taxon>Gunneridae</taxon>
        <taxon>Pentapetalae</taxon>
        <taxon>rosids</taxon>
        <taxon>fabids</taxon>
        <taxon>Fabales</taxon>
        <taxon>Fabaceae</taxon>
        <taxon>Papilionoideae</taxon>
        <taxon>50 kb inversion clade</taxon>
        <taxon>NPAAA clade</taxon>
        <taxon>Hologalegina</taxon>
        <taxon>IRL clade</taxon>
        <taxon>Trifolieae</taxon>
        <taxon>Trifolium</taxon>
    </lineage>
</organism>
<dbReference type="SUPFAM" id="SSF53098">
    <property type="entry name" value="Ribonuclease H-like"/>
    <property type="match status" value="1"/>
</dbReference>
<evidence type="ECO:0000313" key="3">
    <source>
        <dbReference type="Proteomes" id="UP000265520"/>
    </source>
</evidence>
<dbReference type="PANTHER" id="PTHR47074">
    <property type="entry name" value="BNAC02G40300D PROTEIN"/>
    <property type="match status" value="1"/>
</dbReference>
<dbReference type="GO" id="GO:0003676">
    <property type="term" value="F:nucleic acid binding"/>
    <property type="evidence" value="ECO:0007669"/>
    <property type="project" value="InterPro"/>
</dbReference>
<dbReference type="InterPro" id="IPR012337">
    <property type="entry name" value="RNaseH-like_sf"/>
</dbReference>